<dbReference type="SUPFAM" id="SSF54637">
    <property type="entry name" value="Thioesterase/thiol ester dehydrase-isomerase"/>
    <property type="match status" value="1"/>
</dbReference>
<dbReference type="Gene3D" id="3.10.129.10">
    <property type="entry name" value="Hotdog Thioesterase"/>
    <property type="match status" value="1"/>
</dbReference>
<dbReference type="InterPro" id="IPR029069">
    <property type="entry name" value="HotDog_dom_sf"/>
</dbReference>
<evidence type="ECO:0000259" key="1">
    <source>
        <dbReference type="Pfam" id="PF01575"/>
    </source>
</evidence>
<dbReference type="CDD" id="cd03441">
    <property type="entry name" value="R_hydratase_like"/>
    <property type="match status" value="1"/>
</dbReference>
<feature type="domain" description="MaoC-like" evidence="1">
    <location>
        <begin position="5"/>
        <end position="93"/>
    </location>
</feature>
<dbReference type="Pfam" id="PF01575">
    <property type="entry name" value="MaoC_dehydratas"/>
    <property type="match status" value="1"/>
</dbReference>
<dbReference type="AlphaFoldDB" id="A0A433RV44"/>
<accession>A0A433RV44</accession>
<dbReference type="PANTHER" id="PTHR43841:SF3">
    <property type="entry name" value="(3R)-HYDROXYACYL-ACP DEHYDRATASE SUBUNIT HADB"/>
    <property type="match status" value="1"/>
</dbReference>
<organism evidence="2 3">
    <name type="scientific">Candidatus Kurthia intestinigallinarum</name>
    <dbReference type="NCBI Taxonomy" id="1562256"/>
    <lineage>
        <taxon>Bacteria</taxon>
        <taxon>Bacillati</taxon>
        <taxon>Bacillota</taxon>
        <taxon>Bacilli</taxon>
        <taxon>Bacillales</taxon>
        <taxon>Caryophanaceae</taxon>
        <taxon>Kurthia</taxon>
    </lineage>
</organism>
<dbReference type="OrthoDB" id="9801625at2"/>
<dbReference type="PANTHER" id="PTHR43841">
    <property type="entry name" value="3-HYDROXYACYL-THIOESTER DEHYDRATASE HTDX-RELATED"/>
    <property type="match status" value="1"/>
</dbReference>
<evidence type="ECO:0000313" key="3">
    <source>
        <dbReference type="Proteomes" id="UP000288623"/>
    </source>
</evidence>
<keyword evidence="3" id="KW-1185">Reference proteome</keyword>
<dbReference type="Proteomes" id="UP000288623">
    <property type="component" value="Unassembled WGS sequence"/>
</dbReference>
<dbReference type="InterPro" id="IPR002539">
    <property type="entry name" value="MaoC-like_dom"/>
</dbReference>
<name>A0A433RV44_9BACL</name>
<proteinExistence type="predicted"/>
<dbReference type="EMBL" id="JTFC01000026">
    <property type="protein sequence ID" value="RUS57167.1"/>
    <property type="molecule type" value="Genomic_DNA"/>
</dbReference>
<dbReference type="RefSeq" id="WP_126990055.1">
    <property type="nucleotide sequence ID" value="NZ_JTFC01000026.1"/>
</dbReference>
<reference evidence="2 3" key="1">
    <citation type="submission" date="2014-11" db="EMBL/GenBank/DDBJ databases">
        <title>Genome sequence and analysis of novel Kurthia sp.</title>
        <authorList>
            <person name="Lawson J.N."/>
            <person name="Gonzalez J.E."/>
            <person name="Rinauldi L."/>
            <person name="Xuan Z."/>
            <person name="Firman A."/>
            <person name="Shaddox L."/>
            <person name="Trudeau A."/>
            <person name="Shah S."/>
            <person name="Reiman D."/>
        </authorList>
    </citation>
    <scope>NUCLEOTIDE SEQUENCE [LARGE SCALE GENOMIC DNA]</scope>
    <source>
        <strain evidence="2 3">3B1D</strain>
    </source>
</reference>
<comment type="caution">
    <text evidence="2">The sequence shown here is derived from an EMBL/GenBank/DDBJ whole genome shotgun (WGS) entry which is preliminary data.</text>
</comment>
<sequence>MEWLITRQKVQAFSALSGDDNALHHDATFAQQLGFEQPIAHGMLLMALAEGAWQQHYKVCPTTMRCQFVYPVPIPSVITVRLTKKEIHAYNAEQLVLHVVFEEE</sequence>
<evidence type="ECO:0000313" key="2">
    <source>
        <dbReference type="EMBL" id="RUS57167.1"/>
    </source>
</evidence>
<gene>
    <name evidence="2" type="ORF">QI30_06140</name>
</gene>
<protein>
    <recommendedName>
        <fullName evidence="1">MaoC-like domain-containing protein</fullName>
    </recommendedName>
</protein>